<name>A0ACD1IGT1_9EURO</name>
<dbReference type="Proteomes" id="UP000249748">
    <property type="component" value="Unassembled WGS sequence"/>
</dbReference>
<accession>A0ACD1IGT1</accession>
<proteinExistence type="predicted"/>
<dbReference type="EMBL" id="KZ824547">
    <property type="protein sequence ID" value="RAK89512.1"/>
    <property type="molecule type" value="Genomic_DNA"/>
</dbReference>
<organism evidence="1 2">
    <name type="scientific">Aspergillus costaricaensis CBS 115574</name>
    <dbReference type="NCBI Taxonomy" id="1448317"/>
    <lineage>
        <taxon>Eukaryota</taxon>
        <taxon>Fungi</taxon>
        <taxon>Dikarya</taxon>
        <taxon>Ascomycota</taxon>
        <taxon>Pezizomycotina</taxon>
        <taxon>Eurotiomycetes</taxon>
        <taxon>Eurotiomycetidae</taxon>
        <taxon>Eurotiales</taxon>
        <taxon>Aspergillaceae</taxon>
        <taxon>Aspergillus</taxon>
        <taxon>Aspergillus subgen. Circumdati</taxon>
    </lineage>
</organism>
<reference evidence="1" key="1">
    <citation type="submission" date="2018-02" db="EMBL/GenBank/DDBJ databases">
        <title>The genomes of Aspergillus section Nigri reveals drivers in fungal speciation.</title>
        <authorList>
            <consortium name="DOE Joint Genome Institute"/>
            <person name="Vesth T.C."/>
            <person name="Nybo J."/>
            <person name="Theobald S."/>
            <person name="Brandl J."/>
            <person name="Frisvad J.C."/>
            <person name="Nielsen K.F."/>
            <person name="Lyhne E.K."/>
            <person name="Kogle M.E."/>
            <person name="Kuo A."/>
            <person name="Riley R."/>
            <person name="Clum A."/>
            <person name="Nolan M."/>
            <person name="Lipzen A."/>
            <person name="Salamov A."/>
            <person name="Henrissat B."/>
            <person name="Wiebenga A."/>
            <person name="De vries R.P."/>
            <person name="Grigoriev I.V."/>
            <person name="Mortensen U.H."/>
            <person name="Andersen M.R."/>
            <person name="Baker S.E."/>
        </authorList>
    </citation>
    <scope>NUCLEOTIDE SEQUENCE</scope>
    <source>
        <strain evidence="1">CBS 115574</strain>
    </source>
</reference>
<evidence type="ECO:0000313" key="1">
    <source>
        <dbReference type="EMBL" id="RAK89512.1"/>
    </source>
</evidence>
<gene>
    <name evidence="1" type="ORF">BO79DRAFT_11136</name>
</gene>
<keyword evidence="2" id="KW-1185">Reference proteome</keyword>
<sequence length="208" mass="23325">MRCLAENAGTTTHASRSHPAMEPIILFGLITASNAWNFISSSIQKMLFFFSILLSTYTFLGIFSPVSQSLPSILLPFQHHPYYSIRILLLLLVAKPPGITSSQPLTHDASCWGMNLLQNQSLLCGKWNYLIMGTREVHVVSLNHMNQFPTEPKRGTKKKSLGKGYFQRKKRKVKRNLLLLAELGSRKPGATGRDTRLPGHGALTRHEK</sequence>
<protein>
    <submittedName>
        <fullName evidence="1">Uncharacterized protein</fullName>
    </submittedName>
</protein>
<evidence type="ECO:0000313" key="2">
    <source>
        <dbReference type="Proteomes" id="UP000249748"/>
    </source>
</evidence>